<protein>
    <submittedName>
        <fullName evidence="3">Uncharacterized protein</fullName>
    </submittedName>
</protein>
<organism evidence="3 4">
    <name type="scientific">Nitrincola iocasae</name>
    <dbReference type="NCBI Taxonomy" id="2614693"/>
    <lineage>
        <taxon>Bacteria</taxon>
        <taxon>Pseudomonadati</taxon>
        <taxon>Pseudomonadota</taxon>
        <taxon>Gammaproteobacteria</taxon>
        <taxon>Oceanospirillales</taxon>
        <taxon>Oceanospirillaceae</taxon>
        <taxon>Nitrincola</taxon>
    </lineage>
</organism>
<feature type="region of interest" description="Disordered" evidence="2">
    <location>
        <begin position="71"/>
        <end position="96"/>
    </location>
</feature>
<accession>A0A5J6LCU1</accession>
<evidence type="ECO:0000313" key="3">
    <source>
        <dbReference type="EMBL" id="QEW06138.1"/>
    </source>
</evidence>
<evidence type="ECO:0000256" key="1">
    <source>
        <dbReference type="SAM" id="Coils"/>
    </source>
</evidence>
<evidence type="ECO:0000313" key="4">
    <source>
        <dbReference type="Proteomes" id="UP000325606"/>
    </source>
</evidence>
<gene>
    <name evidence="3" type="ORF">F5I99_06280</name>
</gene>
<dbReference type="AlphaFoldDB" id="A0A5J6LCU1"/>
<name>A0A5J6LCU1_9GAMM</name>
<feature type="coiled-coil region" evidence="1">
    <location>
        <begin position="186"/>
        <end position="213"/>
    </location>
</feature>
<dbReference type="EMBL" id="CP044222">
    <property type="protein sequence ID" value="QEW06138.1"/>
    <property type="molecule type" value="Genomic_DNA"/>
</dbReference>
<dbReference type="KEGG" id="nik:F5I99_06280"/>
<keyword evidence="1" id="KW-0175">Coiled coil</keyword>
<reference evidence="3 4" key="1">
    <citation type="submission" date="2019-09" db="EMBL/GenBank/DDBJ databases">
        <title>Nitrincola iocasae sp. nov., a bacterium isolated from the sediment collected at a cold seep field in South China Sea.</title>
        <authorList>
            <person name="Zhang H."/>
            <person name="Wang H."/>
            <person name="Li C."/>
        </authorList>
    </citation>
    <scope>NUCLEOTIDE SEQUENCE [LARGE SCALE GENOMIC DNA]</scope>
    <source>
        <strain evidence="3 4">KXZD1103</strain>
    </source>
</reference>
<keyword evidence="4" id="KW-1185">Reference proteome</keyword>
<sequence>MAMVAIAIQTAENQRRERQMQLLAVRNQIRGTEHLLDSLPAEFQTVELKRLLISYLRSLWHSASKLDRSTGHQQALQKLDERDKEPFSPPAFPKDQITLFHDRNTAQRNRALIRETAQLINSLKQQSAINTQTCQVQLQQLKNAYVRCNCDLLLQDAQQALSDRGAQVAVHKFRSAQKQLQRLNTKHELDTQVFNLNQLLEQLNEQVNQQRNEKSLHEKPEATSW</sequence>
<evidence type="ECO:0000256" key="2">
    <source>
        <dbReference type="SAM" id="MobiDB-lite"/>
    </source>
</evidence>
<dbReference type="Proteomes" id="UP000325606">
    <property type="component" value="Chromosome"/>
</dbReference>
<proteinExistence type="predicted"/>